<dbReference type="InterPro" id="IPR002528">
    <property type="entry name" value="MATE_fam"/>
</dbReference>
<dbReference type="GO" id="GO:0042910">
    <property type="term" value="F:xenobiotic transmembrane transporter activity"/>
    <property type="evidence" value="ECO:0007669"/>
    <property type="project" value="InterPro"/>
</dbReference>
<keyword evidence="10" id="KW-0406">Ion transport</keyword>
<evidence type="ECO:0000256" key="11">
    <source>
        <dbReference type="ARBA" id="ARBA00023136"/>
    </source>
</evidence>
<dbReference type="RefSeq" id="WP_136007034.1">
    <property type="nucleotide sequence ID" value="NZ_SRYR01000004.1"/>
</dbReference>
<keyword evidence="15" id="KW-1185">Reference proteome</keyword>
<comment type="caution">
    <text evidence="14">The sequence shown here is derived from an EMBL/GenBank/DDBJ whole genome shotgun (WGS) entry which is preliminary data.</text>
</comment>
<feature type="transmembrane region" description="Helical" evidence="13">
    <location>
        <begin position="390"/>
        <end position="410"/>
    </location>
</feature>
<evidence type="ECO:0000256" key="9">
    <source>
        <dbReference type="ARBA" id="ARBA00022989"/>
    </source>
</evidence>
<feature type="transmembrane region" description="Helical" evidence="13">
    <location>
        <begin position="12"/>
        <end position="32"/>
    </location>
</feature>
<comment type="similarity">
    <text evidence="3">Belongs to the multi antimicrobial extrusion (MATE) (TC 2.A.66.1) family.</text>
</comment>
<feature type="transmembrane region" description="Helical" evidence="13">
    <location>
        <begin position="89"/>
        <end position="110"/>
    </location>
</feature>
<accession>A0A4S2DKB8</accession>
<feature type="transmembrane region" description="Helical" evidence="13">
    <location>
        <begin position="237"/>
        <end position="260"/>
    </location>
</feature>
<keyword evidence="9 13" id="KW-1133">Transmembrane helix</keyword>
<evidence type="ECO:0000256" key="5">
    <source>
        <dbReference type="ARBA" id="ARBA00022448"/>
    </source>
</evidence>
<dbReference type="PANTHER" id="PTHR43298:SF2">
    <property type="entry name" value="FMN_FAD EXPORTER YEEO-RELATED"/>
    <property type="match status" value="1"/>
</dbReference>
<organism evidence="14 15">
    <name type="scientific">Clostridium sartagoforme</name>
    <dbReference type="NCBI Taxonomy" id="84031"/>
    <lineage>
        <taxon>Bacteria</taxon>
        <taxon>Bacillati</taxon>
        <taxon>Bacillota</taxon>
        <taxon>Clostridia</taxon>
        <taxon>Eubacteriales</taxon>
        <taxon>Clostridiaceae</taxon>
        <taxon>Clostridium</taxon>
    </lineage>
</organism>
<dbReference type="GO" id="GO:0015297">
    <property type="term" value="F:antiporter activity"/>
    <property type="evidence" value="ECO:0007669"/>
    <property type="project" value="UniProtKB-KW"/>
</dbReference>
<gene>
    <name evidence="14" type="ORF">E5347_10215</name>
</gene>
<evidence type="ECO:0000256" key="10">
    <source>
        <dbReference type="ARBA" id="ARBA00023065"/>
    </source>
</evidence>
<keyword evidence="7" id="KW-1003">Cell membrane</keyword>
<keyword evidence="5" id="KW-0813">Transport</keyword>
<evidence type="ECO:0000256" key="4">
    <source>
        <dbReference type="ARBA" id="ARBA00020268"/>
    </source>
</evidence>
<feature type="transmembrane region" description="Helical" evidence="13">
    <location>
        <begin position="318"/>
        <end position="341"/>
    </location>
</feature>
<feature type="transmembrane region" description="Helical" evidence="13">
    <location>
        <begin position="161"/>
        <end position="183"/>
    </location>
</feature>
<name>A0A4S2DKB8_9CLOT</name>
<evidence type="ECO:0000256" key="13">
    <source>
        <dbReference type="SAM" id="Phobius"/>
    </source>
</evidence>
<dbReference type="GO" id="GO:0006811">
    <property type="term" value="P:monoatomic ion transport"/>
    <property type="evidence" value="ECO:0007669"/>
    <property type="project" value="UniProtKB-KW"/>
</dbReference>
<evidence type="ECO:0000256" key="3">
    <source>
        <dbReference type="ARBA" id="ARBA00010199"/>
    </source>
</evidence>
<comment type="function">
    <text evidence="1">Multidrug efflux pump.</text>
</comment>
<evidence type="ECO:0000313" key="14">
    <source>
        <dbReference type="EMBL" id="TGY42102.1"/>
    </source>
</evidence>
<dbReference type="NCBIfam" id="TIGR00797">
    <property type="entry name" value="matE"/>
    <property type="match status" value="1"/>
</dbReference>
<keyword evidence="6" id="KW-0050">Antiport</keyword>
<dbReference type="Proteomes" id="UP000306888">
    <property type="component" value="Unassembled WGS sequence"/>
</dbReference>
<dbReference type="InterPro" id="IPR048279">
    <property type="entry name" value="MdtK-like"/>
</dbReference>
<evidence type="ECO:0000256" key="6">
    <source>
        <dbReference type="ARBA" id="ARBA00022449"/>
    </source>
</evidence>
<feature type="transmembrane region" description="Helical" evidence="13">
    <location>
        <begin position="195"/>
        <end position="216"/>
    </location>
</feature>
<feature type="transmembrane region" description="Helical" evidence="13">
    <location>
        <begin position="130"/>
        <end position="149"/>
    </location>
</feature>
<dbReference type="InterPro" id="IPR050222">
    <property type="entry name" value="MATE_MdtK"/>
</dbReference>
<keyword evidence="11 13" id="KW-0472">Membrane</keyword>
<dbReference type="PANTHER" id="PTHR43298">
    <property type="entry name" value="MULTIDRUG RESISTANCE PROTEIN NORM-RELATED"/>
    <property type="match status" value="1"/>
</dbReference>
<dbReference type="GO" id="GO:0005886">
    <property type="term" value="C:plasma membrane"/>
    <property type="evidence" value="ECO:0007669"/>
    <property type="project" value="UniProtKB-SubCell"/>
</dbReference>
<dbReference type="AlphaFoldDB" id="A0A4S2DKB8"/>
<feature type="transmembrane region" description="Helical" evidence="13">
    <location>
        <begin position="361"/>
        <end position="378"/>
    </location>
</feature>
<comment type="subcellular location">
    <subcellularLocation>
        <location evidence="2">Cell membrane</location>
        <topology evidence="2">Multi-pass membrane protein</topology>
    </subcellularLocation>
</comment>
<evidence type="ECO:0000256" key="8">
    <source>
        <dbReference type="ARBA" id="ARBA00022692"/>
    </source>
</evidence>
<dbReference type="Pfam" id="PF01554">
    <property type="entry name" value="MatE"/>
    <property type="match status" value="2"/>
</dbReference>
<protein>
    <recommendedName>
        <fullName evidence="4">Probable multidrug resistance protein NorM</fullName>
    </recommendedName>
    <alternativeName>
        <fullName evidence="12">Multidrug-efflux transporter</fullName>
    </alternativeName>
</protein>
<feature type="transmembrane region" description="Helical" evidence="13">
    <location>
        <begin position="280"/>
        <end position="297"/>
    </location>
</feature>
<sequence>MKRIKNKYIDILVKMSFPILMNYLVMTLFEVLDKAIVGNYSIDDFAAVGVSATVIYGITGSLGVISAAYNIIAAQYLGTGDKESFNNSFYTVMCISLIIGLSLILLSLLGGKLLFSKVFRLDGNILNLCLEYFYIASTTIVMNMVLFNFSVYFRNLKDTKISLYSTIISTCLNVVFDYLFVYGKFGFPELGAKGAAVGSILGLIAGIAVYIIKFYRNGDIKLKGVISKKFTHKLIKLYIPLLGQDVIEGSIFPIILTGIISRLGLYEIASYNLAESLGSIMALPIYAFSTSAITLSIQKSFSNKEDNSKDNEDNPKDIINTAIVLSCFMVLIIGIFISIFPNKVLGLITKDATLILKVTKIFILVILMQVFNIFHQIYKSYLQGLNNERFVLKFTGFISTISISWILLLSIKFNLIGVYIGLCINNLIFAIVYYLKINNKQFYSAKRPSN</sequence>
<reference evidence="14 15" key="1">
    <citation type="submission" date="2019-04" db="EMBL/GenBank/DDBJ databases">
        <title>Microbes associate with the intestines of laboratory mice.</title>
        <authorList>
            <person name="Navarre W."/>
            <person name="Wong E."/>
            <person name="Huang K."/>
            <person name="Tropini C."/>
            <person name="Ng K."/>
            <person name="Yu B."/>
        </authorList>
    </citation>
    <scope>NUCLEOTIDE SEQUENCE [LARGE SCALE GENOMIC DNA]</scope>
    <source>
        <strain evidence="14 15">NM50_B9-20</strain>
    </source>
</reference>
<evidence type="ECO:0000256" key="7">
    <source>
        <dbReference type="ARBA" id="ARBA00022475"/>
    </source>
</evidence>
<evidence type="ECO:0000313" key="15">
    <source>
        <dbReference type="Proteomes" id="UP000306888"/>
    </source>
</evidence>
<feature type="transmembrane region" description="Helical" evidence="13">
    <location>
        <begin position="416"/>
        <end position="435"/>
    </location>
</feature>
<dbReference type="EMBL" id="SRYR01000004">
    <property type="protein sequence ID" value="TGY42102.1"/>
    <property type="molecule type" value="Genomic_DNA"/>
</dbReference>
<proteinExistence type="inferred from homology"/>
<evidence type="ECO:0000256" key="1">
    <source>
        <dbReference type="ARBA" id="ARBA00003408"/>
    </source>
</evidence>
<keyword evidence="8 13" id="KW-0812">Transmembrane</keyword>
<dbReference type="PIRSF" id="PIRSF006603">
    <property type="entry name" value="DinF"/>
    <property type="match status" value="1"/>
</dbReference>
<dbReference type="OrthoDB" id="9806302at2"/>
<evidence type="ECO:0000256" key="2">
    <source>
        <dbReference type="ARBA" id="ARBA00004651"/>
    </source>
</evidence>
<evidence type="ECO:0000256" key="12">
    <source>
        <dbReference type="ARBA" id="ARBA00031636"/>
    </source>
</evidence>
<feature type="transmembrane region" description="Helical" evidence="13">
    <location>
        <begin position="52"/>
        <end position="77"/>
    </location>
</feature>